<gene>
    <name evidence="1" type="ORF">L2E82_49606</name>
</gene>
<sequence length="83" mass="9534">MKEEDKGSICISSKQSRFFPDKATTLALDLLNELVKELRKTPCPIVFVYFSGGPKACMYKALQELTMNFTNGKIQQFMICYKR</sequence>
<protein>
    <submittedName>
        <fullName evidence="1">Uncharacterized protein</fullName>
    </submittedName>
</protein>
<reference evidence="2" key="1">
    <citation type="journal article" date="2022" name="Mol. Ecol. Resour.">
        <title>The genomes of chicory, endive, great burdock and yacon provide insights into Asteraceae palaeo-polyploidization history and plant inulin production.</title>
        <authorList>
            <person name="Fan W."/>
            <person name="Wang S."/>
            <person name="Wang H."/>
            <person name="Wang A."/>
            <person name="Jiang F."/>
            <person name="Liu H."/>
            <person name="Zhao H."/>
            <person name="Xu D."/>
            <person name="Zhang Y."/>
        </authorList>
    </citation>
    <scope>NUCLEOTIDE SEQUENCE [LARGE SCALE GENOMIC DNA]</scope>
    <source>
        <strain evidence="2">cv. Punajuju</strain>
    </source>
</reference>
<proteinExistence type="predicted"/>
<organism evidence="1 2">
    <name type="scientific">Cichorium intybus</name>
    <name type="common">Chicory</name>
    <dbReference type="NCBI Taxonomy" id="13427"/>
    <lineage>
        <taxon>Eukaryota</taxon>
        <taxon>Viridiplantae</taxon>
        <taxon>Streptophyta</taxon>
        <taxon>Embryophyta</taxon>
        <taxon>Tracheophyta</taxon>
        <taxon>Spermatophyta</taxon>
        <taxon>Magnoliopsida</taxon>
        <taxon>eudicotyledons</taxon>
        <taxon>Gunneridae</taxon>
        <taxon>Pentapetalae</taxon>
        <taxon>asterids</taxon>
        <taxon>campanulids</taxon>
        <taxon>Asterales</taxon>
        <taxon>Asteraceae</taxon>
        <taxon>Cichorioideae</taxon>
        <taxon>Cichorieae</taxon>
        <taxon>Cichoriinae</taxon>
        <taxon>Cichorium</taxon>
    </lineage>
</organism>
<keyword evidence="2" id="KW-1185">Reference proteome</keyword>
<reference evidence="1 2" key="2">
    <citation type="journal article" date="2022" name="Mol. Ecol. Resour.">
        <title>The genomes of chicory, endive, great burdock and yacon provide insights into Asteraceae paleo-polyploidization history and plant inulin production.</title>
        <authorList>
            <person name="Fan W."/>
            <person name="Wang S."/>
            <person name="Wang H."/>
            <person name="Wang A."/>
            <person name="Jiang F."/>
            <person name="Liu H."/>
            <person name="Zhao H."/>
            <person name="Xu D."/>
            <person name="Zhang Y."/>
        </authorList>
    </citation>
    <scope>NUCLEOTIDE SEQUENCE [LARGE SCALE GENOMIC DNA]</scope>
    <source>
        <strain evidence="2">cv. Punajuju</strain>
        <tissue evidence="1">Leaves</tissue>
    </source>
</reference>
<accession>A0ACB8Z511</accession>
<dbReference type="EMBL" id="CM042017">
    <property type="protein sequence ID" value="KAI3691300.1"/>
    <property type="molecule type" value="Genomic_DNA"/>
</dbReference>
<evidence type="ECO:0000313" key="2">
    <source>
        <dbReference type="Proteomes" id="UP001055811"/>
    </source>
</evidence>
<name>A0ACB8Z511_CICIN</name>
<dbReference type="Proteomes" id="UP001055811">
    <property type="component" value="Linkage Group LG09"/>
</dbReference>
<comment type="caution">
    <text evidence="1">The sequence shown here is derived from an EMBL/GenBank/DDBJ whole genome shotgun (WGS) entry which is preliminary data.</text>
</comment>
<evidence type="ECO:0000313" key="1">
    <source>
        <dbReference type="EMBL" id="KAI3691300.1"/>
    </source>
</evidence>